<evidence type="ECO:0000313" key="7">
    <source>
        <dbReference type="EMBL" id="KAB2757393.1"/>
    </source>
</evidence>
<dbReference type="Pfam" id="PF13545">
    <property type="entry name" value="HTH_Crp_2"/>
    <property type="match status" value="1"/>
</dbReference>
<dbReference type="InterPro" id="IPR036390">
    <property type="entry name" value="WH_DNA-bd_sf"/>
</dbReference>
<evidence type="ECO:0000256" key="3">
    <source>
        <dbReference type="ARBA" id="ARBA00023125"/>
    </source>
</evidence>
<dbReference type="InterPro" id="IPR037171">
    <property type="entry name" value="NagB/RpiA_transferase-like"/>
</dbReference>
<dbReference type="InterPro" id="IPR036388">
    <property type="entry name" value="WH-like_DNA-bd_sf"/>
</dbReference>
<dbReference type="PANTHER" id="PTHR34294:SF1">
    <property type="entry name" value="TRANSCRIPTIONAL REGULATOR LSRR"/>
    <property type="match status" value="1"/>
</dbReference>
<evidence type="ECO:0000256" key="4">
    <source>
        <dbReference type="ARBA" id="ARBA00023163"/>
    </source>
</evidence>
<dbReference type="Gene3D" id="3.40.50.1360">
    <property type="match status" value="1"/>
</dbReference>
<organism evidence="8 10">
    <name type="scientific">Brucella anthropi</name>
    <name type="common">Ochrobactrum anthropi</name>
    <dbReference type="NCBI Taxonomy" id="529"/>
    <lineage>
        <taxon>Bacteria</taxon>
        <taxon>Pseudomonadati</taxon>
        <taxon>Pseudomonadota</taxon>
        <taxon>Alphaproteobacteria</taxon>
        <taxon>Hyphomicrobiales</taxon>
        <taxon>Brucellaceae</taxon>
        <taxon>Brucella/Ochrobactrum group</taxon>
        <taxon>Brucella</taxon>
    </lineage>
</organism>
<dbReference type="Pfam" id="PF04198">
    <property type="entry name" value="Sugar-bind"/>
    <property type="match status" value="1"/>
</dbReference>
<gene>
    <name evidence="7" type="ORF">F9L04_25175</name>
    <name evidence="8" type="ORF">F9L06_13395</name>
    <name evidence="9" type="ORF">IH622_04130</name>
</gene>
<evidence type="ECO:0000313" key="10">
    <source>
        <dbReference type="Proteomes" id="UP000441102"/>
    </source>
</evidence>
<comment type="similarity">
    <text evidence="1">Belongs to the SorC transcriptional regulatory family.</text>
</comment>
<dbReference type="InterPro" id="IPR007324">
    <property type="entry name" value="Sugar-bd_dom_put"/>
</dbReference>
<dbReference type="AlphaFoldDB" id="A0A011TLV1"/>
<evidence type="ECO:0000256" key="2">
    <source>
        <dbReference type="ARBA" id="ARBA00023015"/>
    </source>
</evidence>
<dbReference type="EMBL" id="WBWS01000049">
    <property type="protein sequence ID" value="KAB2757393.1"/>
    <property type="molecule type" value="Genomic_DNA"/>
</dbReference>
<dbReference type="GO" id="GO:0003677">
    <property type="term" value="F:DNA binding"/>
    <property type="evidence" value="ECO:0007669"/>
    <property type="project" value="UniProtKB-KW"/>
</dbReference>
<keyword evidence="2" id="KW-0805">Transcription regulation</keyword>
<evidence type="ECO:0000313" key="9">
    <source>
        <dbReference type="EMBL" id="MBE0560005.1"/>
    </source>
</evidence>
<proteinExistence type="inferred from homology"/>
<dbReference type="Proteomes" id="UP000441102">
    <property type="component" value="Unassembled WGS sequence"/>
</dbReference>
<evidence type="ECO:0000313" key="11">
    <source>
        <dbReference type="Proteomes" id="UP000481876"/>
    </source>
</evidence>
<keyword evidence="4" id="KW-0804">Transcription</keyword>
<dbReference type="PANTHER" id="PTHR34294">
    <property type="entry name" value="TRANSCRIPTIONAL REGULATOR-RELATED"/>
    <property type="match status" value="1"/>
</dbReference>
<protein>
    <submittedName>
        <fullName evidence="9">Helix-turn-helix domain-containing protein</fullName>
    </submittedName>
    <submittedName>
        <fullName evidence="8">Sugar-binding transcriptional regulator</fullName>
    </submittedName>
</protein>
<dbReference type="InterPro" id="IPR051054">
    <property type="entry name" value="SorC_transcr_regulators"/>
</dbReference>
<feature type="domain" description="HTH crp-type" evidence="6">
    <location>
        <begin position="25"/>
        <end position="56"/>
    </location>
</feature>
<dbReference type="EMBL" id="JACZKO010000014">
    <property type="protein sequence ID" value="MBE0560005.1"/>
    <property type="molecule type" value="Genomic_DNA"/>
</dbReference>
<comment type="caution">
    <text evidence="8">The sequence shown here is derived from an EMBL/GenBank/DDBJ whole genome shotgun (WGS) entry which is preliminary data.</text>
</comment>
<keyword evidence="3" id="KW-0238">DNA-binding</keyword>
<dbReference type="GO" id="GO:0030246">
    <property type="term" value="F:carbohydrate binding"/>
    <property type="evidence" value="ECO:0007669"/>
    <property type="project" value="InterPro"/>
</dbReference>
<reference evidence="9" key="3">
    <citation type="submission" date="2020-10" db="EMBL/GenBank/DDBJ databases">
        <title>Enrichment of novel Verrucomicrobia, Bacteroidetes and Krumholzibacteria in an oxygen-limited, methane- and iron-fed bioreactor inoculated with Bothnian Sea sediments.</title>
        <authorList>
            <person name="Martins P.D."/>
            <person name="de Jong A."/>
            <person name="Lenstra W.K."/>
            <person name="van Helmond N.A.G.M."/>
            <person name="Slomp C.P."/>
            <person name="Jetten M.S.M."/>
            <person name="Welte C.U."/>
            <person name="Rasigraf O."/>
        </authorList>
    </citation>
    <scope>NUCLEOTIDE SEQUENCE</scope>
    <source>
        <strain evidence="9">MAG47</strain>
    </source>
</reference>
<dbReference type="RefSeq" id="WP_036586973.1">
    <property type="nucleotide sequence ID" value="NZ_CP103346.1"/>
</dbReference>
<dbReference type="EMBL" id="WBWX01000004">
    <property type="protein sequence ID" value="KAB2797322.1"/>
    <property type="molecule type" value="Genomic_DNA"/>
</dbReference>
<reference evidence="10 11" key="1">
    <citation type="submission" date="2019-09" db="EMBL/GenBank/DDBJ databases">
        <title>Taxonomic organization of the family Brucellaceae based on a phylogenomic approach.</title>
        <authorList>
            <person name="Leclercq S."/>
            <person name="Cloeckaert A."/>
            <person name="Zygmunt M.S."/>
        </authorList>
    </citation>
    <scope>NUCLEOTIDE SEQUENCE [LARGE SCALE GENOMIC DNA]</scope>
    <source>
        <strain evidence="8 10">CCUG 34461</strain>
        <strain evidence="7 11">LMG 3313</strain>
    </source>
</reference>
<feature type="domain" description="Sugar-binding" evidence="5">
    <location>
        <begin position="60"/>
        <end position="314"/>
    </location>
</feature>
<dbReference type="SUPFAM" id="SSF100950">
    <property type="entry name" value="NagB/RpiA/CoA transferase-like"/>
    <property type="match status" value="1"/>
</dbReference>
<evidence type="ECO:0000256" key="1">
    <source>
        <dbReference type="ARBA" id="ARBA00010466"/>
    </source>
</evidence>
<dbReference type="Proteomes" id="UP000642265">
    <property type="component" value="Unassembled WGS sequence"/>
</dbReference>
<accession>A0A011TLV1</accession>
<dbReference type="InterPro" id="IPR012318">
    <property type="entry name" value="HTH_CRP"/>
</dbReference>
<dbReference type="SUPFAM" id="SSF46785">
    <property type="entry name" value="Winged helix' DNA-binding domain"/>
    <property type="match status" value="1"/>
</dbReference>
<sequence>MADNDKPRLDDAARAGWLYYIAGKTQDEIAQMLGVSRPTAQRFVSQCRSEGLITFRMNHPIANCMELAGRMSEKFDLAYCDVVPSEGTWPEGSMTVPEAAAVFIERQLRSRTAIVMALGTGRTMRATVQRVSPLNGSVHRLVSLVGHIGIDGSASPFDALIKLSETVSAQHYPLLLPLYLSSVEERDALLAIEPVRRVHQLASTADLWVTGISDLAADSPLAKEGFLSRDELFELNRLGGVGEICGWAFDIDGKIVEGATNLRITSVAPQINVSRQRICVASGERKVQPLLSALRGNVINGLITDENTAMSLLAR</sequence>
<evidence type="ECO:0000313" key="8">
    <source>
        <dbReference type="EMBL" id="KAB2797322.1"/>
    </source>
</evidence>
<dbReference type="Gene3D" id="1.10.10.10">
    <property type="entry name" value="Winged helix-like DNA-binding domain superfamily/Winged helix DNA-binding domain"/>
    <property type="match status" value="1"/>
</dbReference>
<evidence type="ECO:0000259" key="6">
    <source>
        <dbReference type="Pfam" id="PF13545"/>
    </source>
</evidence>
<dbReference type="Proteomes" id="UP000481876">
    <property type="component" value="Unassembled WGS sequence"/>
</dbReference>
<name>A0A011TLV1_BRUAN</name>
<dbReference type="GO" id="GO:0006355">
    <property type="term" value="P:regulation of DNA-templated transcription"/>
    <property type="evidence" value="ECO:0007669"/>
    <property type="project" value="InterPro"/>
</dbReference>
<evidence type="ECO:0000259" key="5">
    <source>
        <dbReference type="Pfam" id="PF04198"/>
    </source>
</evidence>
<reference evidence="9" key="2">
    <citation type="submission" date="2020-09" db="EMBL/GenBank/DDBJ databases">
        <authorList>
            <person name="Dalcin Martins P."/>
        </authorList>
    </citation>
    <scope>NUCLEOTIDE SEQUENCE</scope>
    <source>
        <strain evidence="9">MAG47</strain>
    </source>
</reference>